<feature type="non-terminal residue" evidence="2">
    <location>
        <position position="90"/>
    </location>
</feature>
<feature type="transmembrane region" description="Helical" evidence="1">
    <location>
        <begin position="53"/>
        <end position="73"/>
    </location>
</feature>
<name>A0A0L0FA73_9EUKA</name>
<evidence type="ECO:0000313" key="3">
    <source>
        <dbReference type="Proteomes" id="UP000054560"/>
    </source>
</evidence>
<gene>
    <name evidence="2" type="ORF">SARC_14006</name>
</gene>
<sequence>MKRAIAHVMWGMIGASILLMALVTIKSYVMYATHSTRGTGPYHTRAQSTNQTVLLVMAIVSTAATAAVVYLVIRLRRKLDKAIVVIQEAS</sequence>
<dbReference type="EMBL" id="KQ245619">
    <property type="protein sequence ID" value="KNC73436.1"/>
    <property type="molecule type" value="Genomic_DNA"/>
</dbReference>
<dbReference type="GeneID" id="25914510"/>
<keyword evidence="1" id="KW-1133">Transmembrane helix</keyword>
<dbReference type="RefSeq" id="XP_014147338.1">
    <property type="nucleotide sequence ID" value="XM_014291863.1"/>
</dbReference>
<protein>
    <submittedName>
        <fullName evidence="2">Uncharacterized protein</fullName>
    </submittedName>
</protein>
<dbReference type="AlphaFoldDB" id="A0A0L0FA73"/>
<evidence type="ECO:0000256" key="1">
    <source>
        <dbReference type="SAM" id="Phobius"/>
    </source>
</evidence>
<feature type="transmembrane region" description="Helical" evidence="1">
    <location>
        <begin position="12"/>
        <end position="33"/>
    </location>
</feature>
<accession>A0A0L0FA73</accession>
<keyword evidence="1" id="KW-0472">Membrane</keyword>
<evidence type="ECO:0000313" key="2">
    <source>
        <dbReference type="EMBL" id="KNC73436.1"/>
    </source>
</evidence>
<reference evidence="2 3" key="1">
    <citation type="submission" date="2011-02" db="EMBL/GenBank/DDBJ databases">
        <title>The Genome Sequence of Sphaeroforma arctica JP610.</title>
        <authorList>
            <consortium name="The Broad Institute Genome Sequencing Platform"/>
            <person name="Russ C."/>
            <person name="Cuomo C."/>
            <person name="Young S.K."/>
            <person name="Zeng Q."/>
            <person name="Gargeya S."/>
            <person name="Alvarado L."/>
            <person name="Berlin A."/>
            <person name="Chapman S.B."/>
            <person name="Chen Z."/>
            <person name="Freedman E."/>
            <person name="Gellesch M."/>
            <person name="Goldberg J."/>
            <person name="Griggs A."/>
            <person name="Gujja S."/>
            <person name="Heilman E."/>
            <person name="Heiman D."/>
            <person name="Howarth C."/>
            <person name="Mehta T."/>
            <person name="Neiman D."/>
            <person name="Pearson M."/>
            <person name="Roberts A."/>
            <person name="Saif S."/>
            <person name="Shea T."/>
            <person name="Shenoy N."/>
            <person name="Sisk P."/>
            <person name="Stolte C."/>
            <person name="Sykes S."/>
            <person name="White J."/>
            <person name="Yandava C."/>
            <person name="Burger G."/>
            <person name="Gray M.W."/>
            <person name="Holland P.W.H."/>
            <person name="King N."/>
            <person name="Lang F.B.F."/>
            <person name="Roger A.J."/>
            <person name="Ruiz-Trillo I."/>
            <person name="Haas B."/>
            <person name="Nusbaum C."/>
            <person name="Birren B."/>
        </authorList>
    </citation>
    <scope>NUCLEOTIDE SEQUENCE [LARGE SCALE GENOMIC DNA]</scope>
    <source>
        <strain evidence="2 3">JP610</strain>
    </source>
</reference>
<organism evidence="2 3">
    <name type="scientific">Sphaeroforma arctica JP610</name>
    <dbReference type="NCBI Taxonomy" id="667725"/>
    <lineage>
        <taxon>Eukaryota</taxon>
        <taxon>Ichthyosporea</taxon>
        <taxon>Ichthyophonida</taxon>
        <taxon>Sphaeroforma</taxon>
    </lineage>
</organism>
<dbReference type="Proteomes" id="UP000054560">
    <property type="component" value="Unassembled WGS sequence"/>
</dbReference>
<proteinExistence type="predicted"/>
<keyword evidence="1" id="KW-0812">Transmembrane</keyword>
<keyword evidence="3" id="KW-1185">Reference proteome</keyword>